<dbReference type="PANTHER" id="PTHR30472:SF24">
    <property type="entry name" value="FERRIC ENTEROBACTIN TRANSPORT SYSTEM PERMEASE PROTEIN FEPG"/>
    <property type="match status" value="1"/>
</dbReference>
<feature type="transmembrane region" description="Helical" evidence="9">
    <location>
        <begin position="180"/>
        <end position="200"/>
    </location>
</feature>
<comment type="caution">
    <text evidence="10">The sequence shown here is derived from an EMBL/GenBank/DDBJ whole genome shotgun (WGS) entry which is preliminary data.</text>
</comment>
<keyword evidence="11" id="KW-1185">Reference proteome</keyword>
<protein>
    <submittedName>
        <fullName evidence="10">Iron chelate uptake ABC transporter family permease subunit</fullName>
    </submittedName>
</protein>
<evidence type="ECO:0000256" key="3">
    <source>
        <dbReference type="ARBA" id="ARBA00022448"/>
    </source>
</evidence>
<evidence type="ECO:0000313" key="10">
    <source>
        <dbReference type="EMBL" id="MBT0768336.1"/>
    </source>
</evidence>
<dbReference type="InterPro" id="IPR037294">
    <property type="entry name" value="ABC_BtuC-like"/>
</dbReference>
<dbReference type="PANTHER" id="PTHR30472">
    <property type="entry name" value="FERRIC ENTEROBACTIN TRANSPORT SYSTEM PERMEASE PROTEIN"/>
    <property type="match status" value="1"/>
</dbReference>
<sequence length="364" mass="36495">MNTPATTNQPTDQPTDQPGITLGPVGIPWRPRALAVTVVALIVLAGLIVAGTAAGSASLSPADVVRTLLGNGTYPQHLIVFDLRLPRILTGVLVGICLGTAGALTQTFTNNPLATPDVIGVTAGASTGAVAAILVGGGSYAVSDAVLGSGIPVAATIGALTASALVYGLGWRDGIDSYRLILVGIGVSSVLTALTSYLLVRAQITDATRAAAWLVGSLSGTSWTSLTPLAVVTAVAAPLAVACSAPLAVAQLGDETATGVGLAVQRHRLLVIALAVLLTGAAVAAAGPVGFVAFVVPQIALRTTAASRPPILLSGLLGACLVTAADLAARTAFPYQVPVGLLTTLVGAPYLIWLLVRHRKEIAR</sequence>
<dbReference type="RefSeq" id="WP_214154636.1">
    <property type="nucleotide sequence ID" value="NZ_JAHBAY010000002.1"/>
</dbReference>
<proteinExistence type="inferred from homology"/>
<dbReference type="SUPFAM" id="SSF81345">
    <property type="entry name" value="ABC transporter involved in vitamin B12 uptake, BtuC"/>
    <property type="match status" value="1"/>
</dbReference>
<feature type="transmembrane region" description="Helical" evidence="9">
    <location>
        <begin position="33"/>
        <end position="59"/>
    </location>
</feature>
<evidence type="ECO:0000313" key="11">
    <source>
        <dbReference type="Proteomes" id="UP001197247"/>
    </source>
</evidence>
<keyword evidence="7 9" id="KW-0472">Membrane</keyword>
<evidence type="ECO:0000256" key="2">
    <source>
        <dbReference type="ARBA" id="ARBA00007935"/>
    </source>
</evidence>
<keyword evidence="3" id="KW-0813">Transport</keyword>
<evidence type="ECO:0000256" key="5">
    <source>
        <dbReference type="ARBA" id="ARBA00022692"/>
    </source>
</evidence>
<evidence type="ECO:0000256" key="4">
    <source>
        <dbReference type="ARBA" id="ARBA00022475"/>
    </source>
</evidence>
<organism evidence="10 11">
    <name type="scientific">Kineosporia corallincola</name>
    <dbReference type="NCBI Taxonomy" id="2835133"/>
    <lineage>
        <taxon>Bacteria</taxon>
        <taxon>Bacillati</taxon>
        <taxon>Actinomycetota</taxon>
        <taxon>Actinomycetes</taxon>
        <taxon>Kineosporiales</taxon>
        <taxon>Kineosporiaceae</taxon>
        <taxon>Kineosporia</taxon>
    </lineage>
</organism>
<evidence type="ECO:0000256" key="8">
    <source>
        <dbReference type="SAM" id="MobiDB-lite"/>
    </source>
</evidence>
<comment type="subcellular location">
    <subcellularLocation>
        <location evidence="1">Cell membrane</location>
        <topology evidence="1">Multi-pass membrane protein</topology>
    </subcellularLocation>
</comment>
<keyword evidence="4" id="KW-1003">Cell membrane</keyword>
<dbReference type="CDD" id="cd06550">
    <property type="entry name" value="TM_ABC_iron-siderophores_like"/>
    <property type="match status" value="1"/>
</dbReference>
<evidence type="ECO:0000256" key="7">
    <source>
        <dbReference type="ARBA" id="ARBA00023136"/>
    </source>
</evidence>
<feature type="transmembrane region" description="Helical" evidence="9">
    <location>
        <begin position="145"/>
        <end position="168"/>
    </location>
</feature>
<accession>A0ABS5TBC3</accession>
<dbReference type="EMBL" id="JAHBAY010000002">
    <property type="protein sequence ID" value="MBT0768336.1"/>
    <property type="molecule type" value="Genomic_DNA"/>
</dbReference>
<comment type="similarity">
    <text evidence="2">Belongs to the binding-protein-dependent transport system permease family. FecCD subfamily.</text>
</comment>
<name>A0ABS5TBC3_9ACTN</name>
<feature type="transmembrane region" description="Helical" evidence="9">
    <location>
        <begin position="118"/>
        <end position="138"/>
    </location>
</feature>
<feature type="compositionally biased region" description="Low complexity" evidence="8">
    <location>
        <begin position="1"/>
        <end position="18"/>
    </location>
</feature>
<dbReference type="Proteomes" id="UP001197247">
    <property type="component" value="Unassembled WGS sequence"/>
</dbReference>
<dbReference type="InterPro" id="IPR000522">
    <property type="entry name" value="ABC_transptr_permease_BtuC"/>
</dbReference>
<feature type="transmembrane region" description="Helical" evidence="9">
    <location>
        <begin position="229"/>
        <end position="249"/>
    </location>
</feature>
<evidence type="ECO:0000256" key="6">
    <source>
        <dbReference type="ARBA" id="ARBA00022989"/>
    </source>
</evidence>
<feature type="transmembrane region" description="Helical" evidence="9">
    <location>
        <begin position="269"/>
        <end position="299"/>
    </location>
</feature>
<keyword evidence="6 9" id="KW-1133">Transmembrane helix</keyword>
<evidence type="ECO:0000256" key="1">
    <source>
        <dbReference type="ARBA" id="ARBA00004651"/>
    </source>
</evidence>
<feature type="region of interest" description="Disordered" evidence="8">
    <location>
        <begin position="1"/>
        <end position="22"/>
    </location>
</feature>
<feature type="transmembrane region" description="Helical" evidence="9">
    <location>
        <begin position="88"/>
        <end position="106"/>
    </location>
</feature>
<feature type="transmembrane region" description="Helical" evidence="9">
    <location>
        <begin position="335"/>
        <end position="356"/>
    </location>
</feature>
<reference evidence="10 11" key="1">
    <citation type="submission" date="2021-05" db="EMBL/GenBank/DDBJ databases">
        <title>Kineosporia and Streptomyces sp. nov. two new marine actinobacteria isolated from Coral.</title>
        <authorList>
            <person name="Buangrab K."/>
            <person name="Sutthacheep M."/>
            <person name="Yeemin T."/>
            <person name="Harunari E."/>
            <person name="Igarashi Y."/>
            <person name="Kanchanasin P."/>
            <person name="Tanasupawat S."/>
            <person name="Phongsopitanun W."/>
        </authorList>
    </citation>
    <scope>NUCLEOTIDE SEQUENCE [LARGE SCALE GENOMIC DNA]</scope>
    <source>
        <strain evidence="10 11">J2-2</strain>
    </source>
</reference>
<evidence type="ECO:0000256" key="9">
    <source>
        <dbReference type="SAM" id="Phobius"/>
    </source>
</evidence>
<dbReference type="Gene3D" id="1.10.3470.10">
    <property type="entry name" value="ABC transporter involved in vitamin B12 uptake, BtuC"/>
    <property type="match status" value="1"/>
</dbReference>
<keyword evidence="5 9" id="KW-0812">Transmembrane</keyword>
<gene>
    <name evidence="10" type="ORF">KIH74_05340</name>
</gene>
<dbReference type="Pfam" id="PF01032">
    <property type="entry name" value="FecCD"/>
    <property type="match status" value="1"/>
</dbReference>